<evidence type="ECO:0000313" key="1">
    <source>
        <dbReference type="EMBL" id="DAG00548.1"/>
    </source>
</evidence>
<sequence length="389" mass="43796">MPETNIYDYEFTVNESEPKRAEMLNRLKDRVKHVDKKEVISSDEYVEGETNFSEDKALSAFLLYKLFPTKVNLLKEHYTKNQVDGLLGDLITKYYLKDQIDLLLANLKNELKSSFDTTGDSLKQLVNSLKSDLSKHRTLEELDHPDASVTTRKLRDHSVTKEKLSDGLTNELNAKLNKNGDTITGPLKFAYNNPILFETGPGTGKYHRIGSGSTLEEIGRGEAHLDLGDYDGNTYETNLCCVNRPGWYNATTKEVKKFALQEEIDALNNRVNNLPRGGGSTTFAKISANKIWSGRVYARGIHGRTLNKIKVCDLPSDWEQVIIYSTVEQSTLNENVNTNCFAILVKGQKTDVVATKDFANIPKIFVIENNILYLRGISPNGDDISVYKL</sequence>
<reference evidence="1" key="1">
    <citation type="journal article" date="2021" name="Proc. Natl. Acad. Sci. U.S.A.">
        <title>A Catalog of Tens of Thousands of Viruses from Human Metagenomes Reveals Hidden Associations with Chronic Diseases.</title>
        <authorList>
            <person name="Tisza M.J."/>
            <person name="Buck C.B."/>
        </authorList>
    </citation>
    <scope>NUCLEOTIDE SEQUENCE</scope>
    <source>
        <strain evidence="1">CtJ2i1</strain>
    </source>
</reference>
<organism evidence="1">
    <name type="scientific">Myoviridae sp. ctJ2i1</name>
    <dbReference type="NCBI Taxonomy" id="2825079"/>
    <lineage>
        <taxon>Viruses</taxon>
        <taxon>Duplodnaviria</taxon>
        <taxon>Heunggongvirae</taxon>
        <taxon>Uroviricota</taxon>
        <taxon>Caudoviricetes</taxon>
    </lineage>
</organism>
<protein>
    <submittedName>
        <fullName evidence="1">Uncharacterized protein</fullName>
    </submittedName>
</protein>
<accession>A0A8S5V1I2</accession>
<dbReference type="EMBL" id="BK016182">
    <property type="protein sequence ID" value="DAG00548.1"/>
    <property type="molecule type" value="Genomic_DNA"/>
</dbReference>
<name>A0A8S5V1I2_9CAUD</name>
<proteinExistence type="predicted"/>